<evidence type="ECO:0000313" key="1">
    <source>
        <dbReference type="EMBL" id="CAG8787677.1"/>
    </source>
</evidence>
<keyword evidence="2" id="KW-1185">Reference proteome</keyword>
<accession>A0ACA9RCH6</accession>
<feature type="non-terminal residue" evidence="1">
    <location>
        <position position="63"/>
    </location>
</feature>
<dbReference type="Proteomes" id="UP000789366">
    <property type="component" value="Unassembled WGS sequence"/>
</dbReference>
<proteinExistence type="predicted"/>
<comment type="caution">
    <text evidence="1">The sequence shown here is derived from an EMBL/GenBank/DDBJ whole genome shotgun (WGS) entry which is preliminary data.</text>
</comment>
<protein>
    <submittedName>
        <fullName evidence="1">3330_t:CDS:1</fullName>
    </submittedName>
</protein>
<dbReference type="EMBL" id="CAJVPW010065992">
    <property type="protein sequence ID" value="CAG8787677.1"/>
    <property type="molecule type" value="Genomic_DNA"/>
</dbReference>
<evidence type="ECO:0000313" key="2">
    <source>
        <dbReference type="Proteomes" id="UP000789366"/>
    </source>
</evidence>
<name>A0ACA9RCH6_9GLOM</name>
<organism evidence="1 2">
    <name type="scientific">Cetraspora pellucida</name>
    <dbReference type="NCBI Taxonomy" id="1433469"/>
    <lineage>
        <taxon>Eukaryota</taxon>
        <taxon>Fungi</taxon>
        <taxon>Fungi incertae sedis</taxon>
        <taxon>Mucoromycota</taxon>
        <taxon>Glomeromycotina</taxon>
        <taxon>Glomeromycetes</taxon>
        <taxon>Diversisporales</taxon>
        <taxon>Gigasporaceae</taxon>
        <taxon>Cetraspora</taxon>
    </lineage>
</organism>
<reference evidence="1" key="1">
    <citation type="submission" date="2021-06" db="EMBL/GenBank/DDBJ databases">
        <authorList>
            <person name="Kallberg Y."/>
            <person name="Tangrot J."/>
            <person name="Rosling A."/>
        </authorList>
    </citation>
    <scope>NUCLEOTIDE SEQUENCE</scope>
    <source>
        <strain evidence="1">28 12/20/2015</strain>
    </source>
</reference>
<gene>
    <name evidence="1" type="ORF">SPELUC_LOCUS16949</name>
</gene>
<sequence>MTKIKTLTKYYKILGITKNTNEKEIKHAYKKLALKWHPNKNINSIKISEEKFKEINEAYEILI</sequence>